<dbReference type="OrthoDB" id="9793856at2"/>
<evidence type="ECO:0000313" key="2">
    <source>
        <dbReference type="Proteomes" id="UP000281498"/>
    </source>
</evidence>
<protein>
    <recommendedName>
        <fullName evidence="3">Heparinase</fullName>
    </recommendedName>
</protein>
<dbReference type="RefSeq" id="WP_110934665.1">
    <property type="nucleotide sequence ID" value="NZ_KZ614146.1"/>
</dbReference>
<gene>
    <name evidence="1" type="ORF">CR203_13890</name>
</gene>
<dbReference type="Gene3D" id="2.70.98.70">
    <property type="match status" value="1"/>
</dbReference>
<keyword evidence="2" id="KW-1185">Reference proteome</keyword>
<dbReference type="SUPFAM" id="SSF48230">
    <property type="entry name" value="Chondroitin AC/alginate lyase"/>
    <property type="match status" value="1"/>
</dbReference>
<organism evidence="1 2">
    <name type="scientific">Salipaludibacillus neizhouensis</name>
    <dbReference type="NCBI Taxonomy" id="885475"/>
    <lineage>
        <taxon>Bacteria</taxon>
        <taxon>Bacillati</taxon>
        <taxon>Bacillota</taxon>
        <taxon>Bacilli</taxon>
        <taxon>Bacillales</taxon>
        <taxon>Bacillaceae</taxon>
    </lineage>
</organism>
<accession>A0A3A9KQG3</accession>
<comment type="caution">
    <text evidence="1">The sequence shown here is derived from an EMBL/GenBank/DDBJ whole genome shotgun (WGS) entry which is preliminary data.</text>
</comment>
<evidence type="ECO:0008006" key="3">
    <source>
        <dbReference type="Google" id="ProtNLM"/>
    </source>
</evidence>
<dbReference type="AlphaFoldDB" id="A0A3A9KQG3"/>
<dbReference type="PANTHER" id="PTHR38045">
    <property type="entry name" value="CHROMOSOME 1, WHOLE GENOME SHOTGUN SEQUENCE"/>
    <property type="match status" value="1"/>
</dbReference>
<evidence type="ECO:0000313" key="1">
    <source>
        <dbReference type="EMBL" id="RKL66916.1"/>
    </source>
</evidence>
<dbReference type="InterPro" id="IPR008929">
    <property type="entry name" value="Chondroitin_lyas"/>
</dbReference>
<sequence length="619" mass="72351">MHRTHIRSLIGSCSEEGSSLLFSSKNDQHSWFKEIKQKSVYKPLLMEIEAEAQKLICEKDPELPFSLFKKYQETGSRLEYQDVYFARRRRLNTFTIMTLLEPENVEYYEALQNTLWSICDEYTWCLPAHLEHNPETNTSPERELSLQQQTIWEKRKYTIDLFAAETAFALSEILTLTEHLLDPLIVKRIKEEVYRRIFWPYHNDEFEWETATHNWASVCAGSIGSAAIYLMDDMDELAIILERVLRSMDYYLTGFNDDGACLEGYGYWQYGFGYYVYFADLVKKKTGGKINLFQAEKIHQIALFQQKSFLNKNIIVNFSDAVPKANVFLGLSHYLNSIYSDVEVPEEELRVKYTEDHCSRWAPAIRNLLWFNDEKKGKPWEEGSYYLSYAQWFISRYSSGGARYAFSAKGGHNDEPHNHNDIGHFMLYGNGELFLKDLGSGEYTSKSFGADRYSIFCNGSQGHSVPIINNQFQQEGELFLASQEELTTKEKYEQFKLNISQAYGLASLQKLLRTFTWGKHEKPRLTLKDSFAFFEAPCSIIERLITPILTIEEHADCIVLLGNQKQKLRILFDEKQLKLQLNKMQFHNHQGEKETFYVIDFIVKKLEKECTVKLVFQFE</sequence>
<dbReference type="Proteomes" id="UP000281498">
    <property type="component" value="Unassembled WGS sequence"/>
</dbReference>
<dbReference type="PANTHER" id="PTHR38045:SF1">
    <property type="entry name" value="HEPARINASE II_III-LIKE PROTEIN"/>
    <property type="match status" value="1"/>
</dbReference>
<proteinExistence type="predicted"/>
<name>A0A3A9KQG3_9BACI</name>
<dbReference type="Gene3D" id="1.50.10.100">
    <property type="entry name" value="Chondroitin AC/alginate lyase"/>
    <property type="match status" value="1"/>
</dbReference>
<reference evidence="1 2" key="1">
    <citation type="submission" date="2017-10" db="EMBL/GenBank/DDBJ databases">
        <title>Bacillus sp. nov., a halophilic bacterium isolated from a Keqin Lake.</title>
        <authorList>
            <person name="Wang H."/>
        </authorList>
    </citation>
    <scope>NUCLEOTIDE SEQUENCE [LARGE SCALE GENOMIC DNA]</scope>
    <source>
        <strain evidence="1 2">KCTC 13187</strain>
    </source>
</reference>
<dbReference type="EMBL" id="PDOE01000005">
    <property type="protein sequence ID" value="RKL66916.1"/>
    <property type="molecule type" value="Genomic_DNA"/>
</dbReference>